<dbReference type="InterPro" id="IPR011990">
    <property type="entry name" value="TPR-like_helical_dom_sf"/>
</dbReference>
<dbReference type="AlphaFoldDB" id="A0A2P1PTD5"/>
<sequence>MQAGVRSDSAERCARDVRGRMLCVTGSAQTWVANVRNWCGNLAIGLGAIAALAALAACAPQHQSGGGSAGVAADWCFQGVTAPSAARSDGGRYRQGFRWLDQARQTGDPGFLIAAAACADLNEAGGESAPALSADANVNLLRMQVMMSRHEFARAQAYGESWLATGEAPPLAMLLVSDALLELGRVTEATELANQAMRARPDQNAYARVAHLRWLHGEIEGAKAMYLDLLQNRNPVHPEVNAQRFLELAKLVQMQGDQAGARALVQAGLRDLPDHRDSLLWVGRTALAANDAAAAHDALRRLEQGFVDIPVLALKRDLARLEQRDAEMQALNARIDQLGRRGEGFAYALDLLARQTAPERALALIQAERRSRHGLELDAAEANALMQLGRADAALPAIEQALRFGTPEPTWLSLRAEILTRLNRPEDAQLAMANVAAIQVLLSSSDHTIPPTARSP</sequence>
<dbReference type="Gene3D" id="1.25.40.10">
    <property type="entry name" value="Tetratricopeptide repeat domain"/>
    <property type="match status" value="1"/>
</dbReference>
<name>A0A2P1PTD5_9GAMM</name>
<reference evidence="2 3" key="2">
    <citation type="submission" date="2018-03" db="EMBL/GenBank/DDBJ databases">
        <authorList>
            <person name="Keele B.F."/>
        </authorList>
    </citation>
    <scope>NUCLEOTIDE SEQUENCE [LARGE SCALE GENOMIC DNA]</scope>
    <source>
        <strain evidence="2 3">D13</strain>
    </source>
</reference>
<organism evidence="2 3">
    <name type="scientific">Ahniella affigens</name>
    <dbReference type="NCBI Taxonomy" id="2021234"/>
    <lineage>
        <taxon>Bacteria</taxon>
        <taxon>Pseudomonadati</taxon>
        <taxon>Pseudomonadota</taxon>
        <taxon>Gammaproteobacteria</taxon>
        <taxon>Lysobacterales</taxon>
        <taxon>Rhodanobacteraceae</taxon>
        <taxon>Ahniella</taxon>
    </lineage>
</organism>
<keyword evidence="1" id="KW-0175">Coiled coil</keyword>
<dbReference type="SUPFAM" id="SSF48452">
    <property type="entry name" value="TPR-like"/>
    <property type="match status" value="1"/>
</dbReference>
<dbReference type="Proteomes" id="UP000241074">
    <property type="component" value="Chromosome"/>
</dbReference>
<evidence type="ECO:0008006" key="4">
    <source>
        <dbReference type="Google" id="ProtNLM"/>
    </source>
</evidence>
<accession>A0A2P1PTD5</accession>
<dbReference type="KEGG" id="xba:C7S18_13205"/>
<evidence type="ECO:0000313" key="3">
    <source>
        <dbReference type="Proteomes" id="UP000241074"/>
    </source>
</evidence>
<evidence type="ECO:0000313" key="2">
    <source>
        <dbReference type="EMBL" id="AVP98096.1"/>
    </source>
</evidence>
<proteinExistence type="predicted"/>
<dbReference type="EMBL" id="CP027860">
    <property type="protein sequence ID" value="AVP98096.1"/>
    <property type="molecule type" value="Genomic_DNA"/>
</dbReference>
<feature type="coiled-coil region" evidence="1">
    <location>
        <begin position="311"/>
        <end position="341"/>
    </location>
</feature>
<evidence type="ECO:0000256" key="1">
    <source>
        <dbReference type="SAM" id="Coils"/>
    </source>
</evidence>
<gene>
    <name evidence="2" type="ORF">C7S18_13205</name>
</gene>
<keyword evidence="3" id="KW-1185">Reference proteome</keyword>
<reference evidence="2 3" key="1">
    <citation type="submission" date="2018-03" db="EMBL/GenBank/DDBJ databases">
        <title>Ahniella affigens gen. nov., sp. nov., a gammaproteobacterium isolated from sandy soil near a stream.</title>
        <authorList>
            <person name="Ko Y."/>
            <person name="Kim J.-H."/>
        </authorList>
    </citation>
    <scope>NUCLEOTIDE SEQUENCE [LARGE SCALE GENOMIC DNA]</scope>
    <source>
        <strain evidence="2 3">D13</strain>
    </source>
</reference>
<protein>
    <recommendedName>
        <fullName evidence="4">Tetratricopeptide repeat protein</fullName>
    </recommendedName>
</protein>